<sequence length="1032" mass="112834">MYFGPCVGHFTSLSCIVAICQVFGLQMTTVCGPKNATGLLQCMKGQWIQILSESYIPQMFGDVVDGSSCDFNFTSQCSSVRTDMEANCNGPCPDNGCQELVDVPGVQSQVPCLFSAHHVGVLVQYECIDDSTIIDMCTGEISLQMSYPTIYLSSPKFPNTIPQNTSCVCHIQGTRLTVSALQINAQTKLPWGLTEPYSSVLTVQNNDSFLWQSSNLCKNCASIHIQNENLYLSHATNYVNITITFSNFGLPHQLVWLQVSGQGQTMSATCSSSPLPPDRIITTTTTTTTTSTTTSATISMATSTTSSISSTTTSTYTTSTIGLSSVSSSTSTISSVPSTTSSSTSTISSVHLPSTSTYTKSSVPFTTSISTSTLFIASFSTSTTSPTTPPTTSTISAVHTTLAPQTTSMSTTLGMSETRQSELLASSTTSRPTATSASTTPPPTSAQPNSSTASDGVIGTSHTFESTSTSYIKSTTQDPAMITQNQPTLTTKDASSSLLAASSKRSDSQTLVIILVIILLVLLIIVIIVGVMVLRKRRKFTYNGKVGFKALFLSLYHQMTNRHPRERDPSKLDFHSGSFDSLELSGNHKAGSIPEEAIYTTELKNSESMGDNPYTNSLNTQIIPPDIKMNVHATCQEKPLLTCQQPSLETPVTQRSIDNSVEMSLKLNDDSTHEKETDEISTGKHDTPTSDTIKPDSQNNVICFHETCVNCDESTVPPLSPKVNIATQKQSVDDKTQETVSPSHSKTFIALNKVSQLVTDQSHYQLPTHDVNRMKELDRIEDNIREETESVKEYKRQKISKMKNKRTHNNIVDKQHASEDLHSAEFHQNDRSSFSTLDQPSIRVKQEEPLTENSHKSLFQPQEPPSSFYQVIDNDNKISSSSSDFMGQIIFSTDDKTKKKLKSRLKTGENQNPQSRSSTSSLPFSSSVHVTNNPNTLDDNTNSTKQTMSPVDITDSTPQLTPSYEDTDIIKVSHPEVKHKKTSKSQKVSDILQQSLDMIKQQRKQNEFVDKLNTSESKNLNSESQSFDSSQC</sequence>
<evidence type="ECO:0000256" key="2">
    <source>
        <dbReference type="SAM" id="Phobius"/>
    </source>
</evidence>
<keyword evidence="2" id="KW-0472">Membrane</keyword>
<feature type="compositionally biased region" description="Basic residues" evidence="1">
    <location>
        <begin position="797"/>
        <end position="808"/>
    </location>
</feature>
<feature type="compositionally biased region" description="Polar residues" evidence="1">
    <location>
        <begin position="397"/>
        <end position="424"/>
    </location>
</feature>
<reference evidence="4" key="2">
    <citation type="submission" date="2023-04" db="EMBL/GenBank/DDBJ databases">
        <authorList>
            <person name="Bu L."/>
            <person name="Lu L."/>
            <person name="Laidemitt M.R."/>
            <person name="Zhang S.M."/>
            <person name="Mutuku M."/>
            <person name="Mkoji G."/>
            <person name="Steinauer M."/>
            <person name="Loker E.S."/>
        </authorList>
    </citation>
    <scope>NUCLEOTIDE SEQUENCE</scope>
    <source>
        <strain evidence="4">KasaAsao</strain>
        <tissue evidence="4">Whole Snail</tissue>
    </source>
</reference>
<keyword evidence="3" id="KW-0732">Signal</keyword>
<evidence type="ECO:0000313" key="4">
    <source>
        <dbReference type="EMBL" id="KAK0050217.1"/>
    </source>
</evidence>
<feature type="region of interest" description="Disordered" evidence="1">
    <location>
        <begin position="1007"/>
        <end position="1032"/>
    </location>
</feature>
<feature type="compositionally biased region" description="Low complexity" evidence="1">
    <location>
        <begin position="331"/>
        <end position="350"/>
    </location>
</feature>
<protein>
    <submittedName>
        <fullName evidence="4">Cell wall protein DAN4</fullName>
    </submittedName>
</protein>
<evidence type="ECO:0000313" key="5">
    <source>
        <dbReference type="Proteomes" id="UP001233172"/>
    </source>
</evidence>
<feature type="chain" id="PRO_5041955819" evidence="3">
    <location>
        <begin position="25"/>
        <end position="1032"/>
    </location>
</feature>
<feature type="region of interest" description="Disordered" evidence="1">
    <location>
        <begin position="788"/>
        <end position="811"/>
    </location>
</feature>
<feature type="region of interest" description="Disordered" evidence="1">
    <location>
        <begin position="901"/>
        <end position="964"/>
    </location>
</feature>
<accession>A0AAD8B8Z3</accession>
<feature type="compositionally biased region" description="Polar residues" evidence="1">
    <location>
        <begin position="856"/>
        <end position="869"/>
    </location>
</feature>
<feature type="signal peptide" evidence="3">
    <location>
        <begin position="1"/>
        <end position="24"/>
    </location>
</feature>
<keyword evidence="2" id="KW-0812">Transmembrane</keyword>
<feature type="region of interest" description="Disordered" evidence="1">
    <location>
        <begin position="848"/>
        <end position="870"/>
    </location>
</feature>
<feature type="compositionally biased region" description="Low complexity" evidence="1">
    <location>
        <begin position="381"/>
        <end position="396"/>
    </location>
</feature>
<feature type="region of interest" description="Disordered" evidence="1">
    <location>
        <begin position="667"/>
        <end position="693"/>
    </location>
</feature>
<feature type="region of interest" description="Disordered" evidence="1">
    <location>
        <begin position="381"/>
        <end position="489"/>
    </location>
</feature>
<dbReference type="Proteomes" id="UP001233172">
    <property type="component" value="Unassembled WGS sequence"/>
</dbReference>
<dbReference type="EMBL" id="JASAOG010000117">
    <property type="protein sequence ID" value="KAK0050217.1"/>
    <property type="molecule type" value="Genomic_DNA"/>
</dbReference>
<feature type="compositionally biased region" description="Polar residues" evidence="1">
    <location>
        <begin position="460"/>
        <end position="487"/>
    </location>
</feature>
<comment type="caution">
    <text evidence="4">The sequence shown here is derived from an EMBL/GenBank/DDBJ whole genome shotgun (WGS) entry which is preliminary data.</text>
</comment>
<feature type="compositionally biased region" description="Low complexity" evidence="1">
    <location>
        <begin position="425"/>
        <end position="439"/>
    </location>
</feature>
<dbReference type="AlphaFoldDB" id="A0AAD8B8Z3"/>
<reference evidence="4" key="1">
    <citation type="journal article" date="2023" name="PLoS Negl. Trop. Dis.">
        <title>A genome sequence for Biomphalaria pfeifferi, the major vector snail for the human-infecting parasite Schistosoma mansoni.</title>
        <authorList>
            <person name="Bu L."/>
            <person name="Lu L."/>
            <person name="Laidemitt M.R."/>
            <person name="Zhang S.M."/>
            <person name="Mutuku M."/>
            <person name="Mkoji G."/>
            <person name="Steinauer M."/>
            <person name="Loker E.S."/>
        </authorList>
    </citation>
    <scope>NUCLEOTIDE SEQUENCE</scope>
    <source>
        <strain evidence="4">KasaAsao</strain>
    </source>
</reference>
<evidence type="ECO:0000256" key="1">
    <source>
        <dbReference type="SAM" id="MobiDB-lite"/>
    </source>
</evidence>
<gene>
    <name evidence="4" type="ORF">Bpfe_020435</name>
</gene>
<feature type="compositionally biased region" description="Polar residues" evidence="1">
    <location>
        <begin position="1012"/>
        <end position="1032"/>
    </location>
</feature>
<keyword evidence="2" id="KW-1133">Transmembrane helix</keyword>
<name>A0AAD8B8Z3_BIOPF</name>
<proteinExistence type="predicted"/>
<feature type="transmembrane region" description="Helical" evidence="2">
    <location>
        <begin position="511"/>
        <end position="534"/>
    </location>
</feature>
<organism evidence="4 5">
    <name type="scientific">Biomphalaria pfeifferi</name>
    <name type="common">Bloodfluke planorb</name>
    <name type="synonym">Freshwater snail</name>
    <dbReference type="NCBI Taxonomy" id="112525"/>
    <lineage>
        <taxon>Eukaryota</taxon>
        <taxon>Metazoa</taxon>
        <taxon>Spiralia</taxon>
        <taxon>Lophotrochozoa</taxon>
        <taxon>Mollusca</taxon>
        <taxon>Gastropoda</taxon>
        <taxon>Heterobranchia</taxon>
        <taxon>Euthyneura</taxon>
        <taxon>Panpulmonata</taxon>
        <taxon>Hygrophila</taxon>
        <taxon>Lymnaeoidea</taxon>
        <taxon>Planorbidae</taxon>
        <taxon>Biomphalaria</taxon>
    </lineage>
</organism>
<feature type="compositionally biased region" description="Basic and acidic residues" evidence="1">
    <location>
        <begin position="667"/>
        <end position="688"/>
    </location>
</feature>
<feature type="region of interest" description="Disordered" evidence="1">
    <location>
        <begin position="331"/>
        <end position="353"/>
    </location>
</feature>
<evidence type="ECO:0000256" key="3">
    <source>
        <dbReference type="SAM" id="SignalP"/>
    </source>
</evidence>
<keyword evidence="5" id="KW-1185">Reference proteome</keyword>
<feature type="compositionally biased region" description="Low complexity" evidence="1">
    <location>
        <begin position="915"/>
        <end position="944"/>
    </location>
</feature>
<feature type="compositionally biased region" description="Polar residues" evidence="1">
    <location>
        <begin position="945"/>
        <end position="964"/>
    </location>
</feature>